<keyword evidence="4" id="KW-0788">Thiol protease</keyword>
<dbReference type="EMBL" id="JAGEPF010000016">
    <property type="protein sequence ID" value="MBO2460971.1"/>
    <property type="molecule type" value="Genomic_DNA"/>
</dbReference>
<dbReference type="InterPro" id="IPR000064">
    <property type="entry name" value="NLP_P60_dom"/>
</dbReference>
<evidence type="ECO:0000313" key="7">
    <source>
        <dbReference type="Proteomes" id="UP000680206"/>
    </source>
</evidence>
<keyword evidence="3" id="KW-0378">Hydrolase</keyword>
<dbReference type="RefSeq" id="WP_208244356.1">
    <property type="nucleotide sequence ID" value="NZ_JAGEPF010000016.1"/>
</dbReference>
<dbReference type="SUPFAM" id="SSF54001">
    <property type="entry name" value="Cysteine proteinases"/>
    <property type="match status" value="1"/>
</dbReference>
<accession>A0ABS3RWG4</accession>
<dbReference type="Proteomes" id="UP000680206">
    <property type="component" value="Unassembled WGS sequence"/>
</dbReference>
<organism evidence="6 7">
    <name type="scientific">Actinomadura violacea</name>
    <dbReference type="NCBI Taxonomy" id="2819934"/>
    <lineage>
        <taxon>Bacteria</taxon>
        <taxon>Bacillati</taxon>
        <taxon>Actinomycetota</taxon>
        <taxon>Actinomycetes</taxon>
        <taxon>Streptosporangiales</taxon>
        <taxon>Thermomonosporaceae</taxon>
        <taxon>Actinomadura</taxon>
    </lineage>
</organism>
<evidence type="ECO:0000259" key="5">
    <source>
        <dbReference type="PROSITE" id="PS51935"/>
    </source>
</evidence>
<dbReference type="Pfam" id="PF00877">
    <property type="entry name" value="NLPC_P60"/>
    <property type="match status" value="1"/>
</dbReference>
<keyword evidence="7" id="KW-1185">Reference proteome</keyword>
<comment type="similarity">
    <text evidence="1">Belongs to the peptidase C40 family.</text>
</comment>
<evidence type="ECO:0000256" key="2">
    <source>
        <dbReference type="ARBA" id="ARBA00022670"/>
    </source>
</evidence>
<evidence type="ECO:0000256" key="1">
    <source>
        <dbReference type="ARBA" id="ARBA00007074"/>
    </source>
</evidence>
<feature type="domain" description="NlpC/P60" evidence="5">
    <location>
        <begin position="71"/>
        <end position="199"/>
    </location>
</feature>
<reference evidence="6 7" key="1">
    <citation type="submission" date="2021-03" db="EMBL/GenBank/DDBJ databases">
        <title>Actinomadura violae sp. nov., isolated from lichen in Thailand.</title>
        <authorList>
            <person name="Kanchanasin P."/>
            <person name="Saeng-In P."/>
            <person name="Phongsopitanun W."/>
            <person name="Yuki M."/>
            <person name="Kudo T."/>
            <person name="Ohkuma M."/>
            <person name="Tanasupawat S."/>
        </authorList>
    </citation>
    <scope>NUCLEOTIDE SEQUENCE [LARGE SCALE GENOMIC DNA]</scope>
    <source>
        <strain evidence="6 7">LCR2-06</strain>
    </source>
</reference>
<proteinExistence type="inferred from homology"/>
<protein>
    <submittedName>
        <fullName evidence="6">C40 family peptidase</fullName>
    </submittedName>
</protein>
<comment type="caution">
    <text evidence="6">The sequence shown here is derived from an EMBL/GenBank/DDBJ whole genome shotgun (WGS) entry which is preliminary data.</text>
</comment>
<keyword evidence="2" id="KW-0645">Protease</keyword>
<name>A0ABS3RWG4_9ACTN</name>
<evidence type="ECO:0000256" key="4">
    <source>
        <dbReference type="ARBA" id="ARBA00022807"/>
    </source>
</evidence>
<dbReference type="Gene3D" id="3.90.1720.10">
    <property type="entry name" value="endopeptidase domain like (from Nostoc punctiforme)"/>
    <property type="match status" value="1"/>
</dbReference>
<dbReference type="PROSITE" id="PS51935">
    <property type="entry name" value="NLPC_P60"/>
    <property type="match status" value="1"/>
</dbReference>
<evidence type="ECO:0000313" key="6">
    <source>
        <dbReference type="EMBL" id="MBO2460971.1"/>
    </source>
</evidence>
<dbReference type="InterPro" id="IPR038765">
    <property type="entry name" value="Papain-like_cys_pep_sf"/>
</dbReference>
<sequence>MATGGKDVSALGVGTMAAGALLVWSGLRGSSVLSALQDVIKGNKPSGANVHQIQAQAGAADLTSVGAGASGSVLNMAVQVANSPAGKRNYCWGGGHSGSPCSASCFDCSGYVSCVLNRLGLLKGSMVTTGFMTWSGATTVPYSQRQPGDLYVSATHIGIIASSTQMWNAACTACGPVKLSNYVGRSGYIVRRVKNAQGA</sequence>
<evidence type="ECO:0000256" key="3">
    <source>
        <dbReference type="ARBA" id="ARBA00022801"/>
    </source>
</evidence>
<gene>
    <name evidence="6" type="ORF">J4709_25635</name>
</gene>